<evidence type="ECO:0000256" key="1">
    <source>
        <dbReference type="SAM" id="MobiDB-lite"/>
    </source>
</evidence>
<dbReference type="HOGENOM" id="CLU_3399578_0_0_1"/>
<organism evidence="2 3">
    <name type="scientific">Phaeosphaeria nodorum (strain SN15 / ATCC MYA-4574 / FGSC 10173)</name>
    <name type="common">Glume blotch fungus</name>
    <name type="synonym">Parastagonospora nodorum</name>
    <dbReference type="NCBI Taxonomy" id="321614"/>
    <lineage>
        <taxon>Eukaryota</taxon>
        <taxon>Fungi</taxon>
        <taxon>Dikarya</taxon>
        <taxon>Ascomycota</taxon>
        <taxon>Pezizomycotina</taxon>
        <taxon>Dothideomycetes</taxon>
        <taxon>Pleosporomycetidae</taxon>
        <taxon>Pleosporales</taxon>
        <taxon>Pleosporineae</taxon>
        <taxon>Phaeosphaeriaceae</taxon>
        <taxon>Parastagonospora</taxon>
    </lineage>
</organism>
<dbReference type="GeneID" id="5983386"/>
<name>Q0TW13_PHANO</name>
<dbReference type="EMBL" id="CH445369">
    <property type="protein sequence ID" value="EAT76318.1"/>
    <property type="molecule type" value="Genomic_DNA"/>
</dbReference>
<dbReference type="RefSeq" id="XP_001806455.1">
    <property type="nucleotide sequence ID" value="XM_001806403.1"/>
</dbReference>
<dbReference type="AlphaFoldDB" id="Q0TW13"/>
<evidence type="ECO:0000313" key="2">
    <source>
        <dbReference type="EMBL" id="EAT76318.1"/>
    </source>
</evidence>
<protein>
    <submittedName>
        <fullName evidence="2">Uncharacterized protein</fullName>
    </submittedName>
</protein>
<proteinExistence type="predicted"/>
<gene>
    <name evidence="2" type="ORF">SNOG_16332</name>
</gene>
<accession>Q0TW13</accession>
<dbReference type="Proteomes" id="UP000001055">
    <property type="component" value="Unassembled WGS sequence"/>
</dbReference>
<feature type="region of interest" description="Disordered" evidence="1">
    <location>
        <begin position="1"/>
        <end position="31"/>
    </location>
</feature>
<dbReference type="KEGG" id="pno:SNOG_16332"/>
<reference evidence="3" key="1">
    <citation type="journal article" date="2007" name="Plant Cell">
        <title>Dothideomycete-plant interactions illuminated by genome sequencing and EST analysis of the wheat pathogen Stagonospora nodorum.</title>
        <authorList>
            <person name="Hane J.K."/>
            <person name="Lowe R.G."/>
            <person name="Solomon P.S."/>
            <person name="Tan K.C."/>
            <person name="Schoch C.L."/>
            <person name="Spatafora J.W."/>
            <person name="Crous P.W."/>
            <person name="Kodira C."/>
            <person name="Birren B.W."/>
            <person name="Galagan J.E."/>
            <person name="Torriani S.F."/>
            <person name="McDonald B.A."/>
            <person name="Oliver R.P."/>
        </authorList>
    </citation>
    <scope>NUCLEOTIDE SEQUENCE [LARGE SCALE GENOMIC DNA]</scope>
    <source>
        <strain evidence="3">SN15 / ATCC MYA-4574 / FGSC 10173</strain>
    </source>
</reference>
<sequence>MYPSRPTKPSSTSPIVHKLPSATKDDHRYYP</sequence>
<feature type="compositionally biased region" description="Low complexity" evidence="1">
    <location>
        <begin position="1"/>
        <end position="14"/>
    </location>
</feature>
<evidence type="ECO:0000313" key="3">
    <source>
        <dbReference type="Proteomes" id="UP000001055"/>
    </source>
</evidence>
<dbReference type="InParanoid" id="Q0TW13"/>